<name>A0ABD2PRC7_9PLAT</name>
<accession>A0ABD2PRC7</accession>
<comment type="cofactor">
    <cofactor evidence="6">
        <name>Zn(2+)</name>
        <dbReference type="ChEBI" id="CHEBI:29105"/>
    </cofactor>
    <text evidence="6">Binds 1 zinc ion.</text>
</comment>
<evidence type="ECO:0000259" key="7">
    <source>
        <dbReference type="Pfam" id="PF01432"/>
    </source>
</evidence>
<dbReference type="AlphaFoldDB" id="A0ABD2PRC7"/>
<evidence type="ECO:0000256" key="1">
    <source>
        <dbReference type="ARBA" id="ARBA00022670"/>
    </source>
</evidence>
<reference evidence="8 9" key="1">
    <citation type="submission" date="2024-11" db="EMBL/GenBank/DDBJ databases">
        <title>Adaptive evolution of stress response genes in parasites aligns with host niche diversity.</title>
        <authorList>
            <person name="Hahn C."/>
            <person name="Resl P."/>
        </authorList>
    </citation>
    <scope>NUCLEOTIDE SEQUENCE [LARGE SCALE GENOMIC DNA]</scope>
    <source>
        <strain evidence="8">EGGRZ-B1_66</strain>
        <tissue evidence="8">Body</tissue>
    </source>
</reference>
<evidence type="ECO:0000313" key="9">
    <source>
        <dbReference type="Proteomes" id="UP001626550"/>
    </source>
</evidence>
<comment type="caution">
    <text evidence="8">The sequence shown here is derived from an EMBL/GenBank/DDBJ whole genome shotgun (WGS) entry which is preliminary data.</text>
</comment>
<organism evidence="8 9">
    <name type="scientific">Cichlidogyrus casuarinus</name>
    <dbReference type="NCBI Taxonomy" id="1844966"/>
    <lineage>
        <taxon>Eukaryota</taxon>
        <taxon>Metazoa</taxon>
        <taxon>Spiralia</taxon>
        <taxon>Lophotrochozoa</taxon>
        <taxon>Platyhelminthes</taxon>
        <taxon>Monogenea</taxon>
        <taxon>Monopisthocotylea</taxon>
        <taxon>Dactylogyridea</taxon>
        <taxon>Ancyrocephalidae</taxon>
        <taxon>Cichlidogyrus</taxon>
    </lineage>
</organism>
<keyword evidence="4 6" id="KW-0862">Zinc</keyword>
<dbReference type="EMBL" id="JBJKFK010003322">
    <property type="protein sequence ID" value="KAL3310025.1"/>
    <property type="molecule type" value="Genomic_DNA"/>
</dbReference>
<dbReference type="InterPro" id="IPR045090">
    <property type="entry name" value="Pept_M3A_M3B"/>
</dbReference>
<dbReference type="GO" id="GO:0008237">
    <property type="term" value="F:metallopeptidase activity"/>
    <property type="evidence" value="ECO:0007669"/>
    <property type="project" value="UniProtKB-KW"/>
</dbReference>
<dbReference type="InterPro" id="IPR001567">
    <property type="entry name" value="Pept_M3A_M3B_dom"/>
</dbReference>
<dbReference type="Proteomes" id="UP001626550">
    <property type="component" value="Unassembled WGS sequence"/>
</dbReference>
<sequence>EDVKAYFSLGACMEGVSQLASCLFGLKFVANAVLPGETWHEDVIKVDIEDAEGRQVGTVYCDFLEREGKPSQDCHYTIRGGRVINQGPQKGQYQSPIVCIQLNLTRATDSPPLLLFDEVENLFHEWGHALHSMLARTRYQHVTGTRCSTDLAEIPSTLFESFALHPKVVPHYARHWKTGEPLKDAEQVFERIRLLRGFGQSLEISQQAVHSLLDQQLHSTEPLPAPSNEMLHKIQSEFLQSWFNPALGTAWTHRFGHLSGYGARYYSYLMARAAANLILRRLGLDKDPWCSSAGHKLKQELLQYGGELPPKYALSRLLNMPEHDFQPEVQLADALVEDLAEKEDMAHTLLTS</sequence>
<keyword evidence="9" id="KW-1185">Reference proteome</keyword>
<dbReference type="SUPFAM" id="SSF55486">
    <property type="entry name" value="Metalloproteases ('zincins'), catalytic domain"/>
    <property type="match status" value="1"/>
</dbReference>
<dbReference type="Pfam" id="PF01432">
    <property type="entry name" value="Peptidase_M3"/>
    <property type="match status" value="1"/>
</dbReference>
<feature type="non-terminal residue" evidence="8">
    <location>
        <position position="1"/>
    </location>
</feature>
<dbReference type="PANTHER" id="PTHR11804">
    <property type="entry name" value="PROTEASE M3 THIMET OLIGOPEPTIDASE-RELATED"/>
    <property type="match status" value="1"/>
</dbReference>
<dbReference type="PANTHER" id="PTHR11804:SF79">
    <property type="entry name" value="MITOCHONDRIAL INTERMEDIATE PEPTIDASE"/>
    <property type="match status" value="1"/>
</dbReference>
<keyword evidence="2 6" id="KW-0479">Metal-binding</keyword>
<dbReference type="GO" id="GO:0006508">
    <property type="term" value="P:proteolysis"/>
    <property type="evidence" value="ECO:0007669"/>
    <property type="project" value="UniProtKB-KW"/>
</dbReference>
<evidence type="ECO:0000256" key="3">
    <source>
        <dbReference type="ARBA" id="ARBA00022801"/>
    </source>
</evidence>
<evidence type="ECO:0000313" key="8">
    <source>
        <dbReference type="EMBL" id="KAL3310025.1"/>
    </source>
</evidence>
<protein>
    <recommendedName>
        <fullName evidence="7">Peptidase M3A/M3B catalytic domain-containing protein</fullName>
    </recommendedName>
</protein>
<evidence type="ECO:0000256" key="6">
    <source>
        <dbReference type="RuleBase" id="RU003435"/>
    </source>
</evidence>
<proteinExistence type="inferred from homology"/>
<gene>
    <name evidence="8" type="ORF">Ciccas_011416</name>
</gene>
<feature type="domain" description="Peptidase M3A/M3B catalytic" evidence="7">
    <location>
        <begin position="2"/>
        <end position="319"/>
    </location>
</feature>
<keyword evidence="1 6" id="KW-0645">Protease</keyword>
<evidence type="ECO:0000256" key="4">
    <source>
        <dbReference type="ARBA" id="ARBA00022833"/>
    </source>
</evidence>
<dbReference type="Gene3D" id="1.10.1370.40">
    <property type="match status" value="1"/>
</dbReference>
<evidence type="ECO:0000256" key="5">
    <source>
        <dbReference type="ARBA" id="ARBA00023049"/>
    </source>
</evidence>
<evidence type="ECO:0000256" key="2">
    <source>
        <dbReference type="ARBA" id="ARBA00022723"/>
    </source>
</evidence>
<comment type="similarity">
    <text evidence="6">Belongs to the peptidase M3 family.</text>
</comment>
<keyword evidence="3 6" id="KW-0378">Hydrolase</keyword>
<dbReference type="GO" id="GO:0046872">
    <property type="term" value="F:metal ion binding"/>
    <property type="evidence" value="ECO:0007669"/>
    <property type="project" value="UniProtKB-UniRule"/>
</dbReference>
<keyword evidence="5 6" id="KW-0482">Metalloprotease</keyword>